<proteinExistence type="predicted"/>
<dbReference type="Proteomes" id="UP001497522">
    <property type="component" value="Unassembled WGS sequence"/>
</dbReference>
<gene>
    <name evidence="1" type="ORF">CSSPJE1EN2_LOCUS25806</name>
</gene>
<organism evidence="1 2">
    <name type="scientific">Sphagnum jensenii</name>
    <dbReference type="NCBI Taxonomy" id="128206"/>
    <lineage>
        <taxon>Eukaryota</taxon>
        <taxon>Viridiplantae</taxon>
        <taxon>Streptophyta</taxon>
        <taxon>Embryophyta</taxon>
        <taxon>Bryophyta</taxon>
        <taxon>Sphagnophytina</taxon>
        <taxon>Sphagnopsida</taxon>
        <taxon>Sphagnales</taxon>
        <taxon>Sphagnaceae</taxon>
        <taxon>Sphagnum</taxon>
    </lineage>
</organism>
<protein>
    <submittedName>
        <fullName evidence="1">Uncharacterized protein</fullName>
    </submittedName>
</protein>
<dbReference type="EMBL" id="CAXHBF010000326">
    <property type="protein sequence ID" value="CAK9855874.1"/>
    <property type="molecule type" value="Genomic_DNA"/>
</dbReference>
<accession>A0ABP1A176</accession>
<keyword evidence="2" id="KW-1185">Reference proteome</keyword>
<comment type="caution">
    <text evidence="1">The sequence shown here is derived from an EMBL/GenBank/DDBJ whole genome shotgun (WGS) entry which is preliminary data.</text>
</comment>
<evidence type="ECO:0000313" key="1">
    <source>
        <dbReference type="EMBL" id="CAK9855874.1"/>
    </source>
</evidence>
<sequence length="228" mass="25945">MEKVESLSHLYLGGLEEVRADVFNVKLRCRDRVDKLEDQWKEFQQQQQETAAASGDELGSVPRQVMRISTVELAKSAAIWYPKYEAAACIVSELSFKLEQTDEKIRGIYCDENLLQHMAQLSESMVHGLKDMVSSSVLAQCRPQLQNILEHVENENLVHCQALDVLSNRVKGLEIIVGSTNWPSLNVKHSKKIPRDETIDSNEHSVRSLNQGVQVLQRSRKLNHPLRC</sequence>
<name>A0ABP1A176_9BRYO</name>
<reference evidence="1" key="1">
    <citation type="submission" date="2024-03" db="EMBL/GenBank/DDBJ databases">
        <authorList>
            <consortium name="ELIXIR-Norway"/>
            <consortium name="Elixir Norway"/>
        </authorList>
    </citation>
    <scope>NUCLEOTIDE SEQUENCE</scope>
</reference>
<evidence type="ECO:0000313" key="2">
    <source>
        <dbReference type="Proteomes" id="UP001497522"/>
    </source>
</evidence>